<sequence>MPNNNVIIKQLGTMPYLSTYQAMHDFTNQRNAQTIDEIWLVEHLPVFTQGKVGKPEHLLTITDIPVIQTDRGGQITYHAPGQQIMYILFDLKRRKIGIRDMVSYLENSVIQTLQHYNITAYSKSDAPGVYINQQKICSLGLHIKHGCTLHGLALNIDMDLTPFNYINPCGYAGLKMTHMKHHIAQIDRQEINQLLTDNFINQLPNN</sequence>
<comment type="miscellaneous">
    <text evidence="6">In the reaction, the free carboxyl group of octanoic acid is attached via an amide linkage to the epsilon-amino group of a specific lysine residue of lipoyl domains of lipoate-dependent enzymes.</text>
</comment>
<feature type="binding site" evidence="6 9">
    <location>
        <begin position="71"/>
        <end position="78"/>
    </location>
    <ligand>
        <name>substrate</name>
    </ligand>
</feature>
<feature type="active site" description="Acyl-thioester intermediate" evidence="6 8">
    <location>
        <position position="169"/>
    </location>
</feature>
<evidence type="ECO:0000256" key="5">
    <source>
        <dbReference type="ARBA" id="ARBA00024732"/>
    </source>
</evidence>
<feature type="binding site" evidence="6 9">
    <location>
        <begin position="138"/>
        <end position="140"/>
    </location>
    <ligand>
        <name>substrate</name>
    </ligand>
</feature>
<evidence type="ECO:0000256" key="3">
    <source>
        <dbReference type="ARBA" id="ARBA00022679"/>
    </source>
</evidence>
<dbReference type="AlphaFoldDB" id="A0A242NWJ7"/>
<dbReference type="SUPFAM" id="SSF55681">
    <property type="entry name" value="Class II aaRS and biotin synthetases"/>
    <property type="match status" value="1"/>
</dbReference>
<keyword evidence="4 6" id="KW-0012">Acyltransferase</keyword>
<dbReference type="GO" id="GO:0009249">
    <property type="term" value="P:protein lipoylation"/>
    <property type="evidence" value="ECO:0007669"/>
    <property type="project" value="InterPro"/>
</dbReference>
<dbReference type="Pfam" id="PF21948">
    <property type="entry name" value="LplA-B_cat"/>
    <property type="match status" value="1"/>
</dbReference>
<dbReference type="EC" id="2.3.1.181" evidence="6 7"/>
<dbReference type="UniPathway" id="UPA00538">
    <property type="reaction ID" value="UER00592"/>
</dbReference>
<dbReference type="InterPro" id="IPR020605">
    <property type="entry name" value="Octanoyltransferase_CS"/>
</dbReference>
<dbReference type="RefSeq" id="WP_086320199.1">
    <property type="nucleotide sequence ID" value="NZ_NASK01000081.1"/>
</dbReference>
<dbReference type="GO" id="GO:0005737">
    <property type="term" value="C:cytoplasm"/>
    <property type="evidence" value="ECO:0007669"/>
    <property type="project" value="UniProtKB-SubCell"/>
</dbReference>
<dbReference type="PROSITE" id="PS01313">
    <property type="entry name" value="LIPB"/>
    <property type="match status" value="1"/>
</dbReference>
<accession>A0A242NWJ7</accession>
<comment type="catalytic activity">
    <reaction evidence="6 7">
        <text>octanoyl-[ACP] + L-lysyl-[protein] = N(6)-octanoyl-L-lysyl-[protein] + holo-[ACP] + H(+)</text>
        <dbReference type="Rhea" id="RHEA:17665"/>
        <dbReference type="Rhea" id="RHEA-COMP:9636"/>
        <dbReference type="Rhea" id="RHEA-COMP:9685"/>
        <dbReference type="Rhea" id="RHEA-COMP:9752"/>
        <dbReference type="Rhea" id="RHEA-COMP:9928"/>
        <dbReference type="ChEBI" id="CHEBI:15378"/>
        <dbReference type="ChEBI" id="CHEBI:29969"/>
        <dbReference type="ChEBI" id="CHEBI:64479"/>
        <dbReference type="ChEBI" id="CHEBI:78463"/>
        <dbReference type="ChEBI" id="CHEBI:78809"/>
        <dbReference type="EC" id="2.3.1.181"/>
    </reaction>
</comment>
<keyword evidence="2 6" id="KW-0963">Cytoplasm</keyword>
<evidence type="ECO:0000256" key="7">
    <source>
        <dbReference type="PIRNR" id="PIRNR016262"/>
    </source>
</evidence>
<dbReference type="InterPro" id="IPR004143">
    <property type="entry name" value="BPL_LPL_catalytic"/>
</dbReference>
<dbReference type="FunFam" id="3.30.930.10:FF:000020">
    <property type="entry name" value="Octanoyltransferase"/>
    <property type="match status" value="1"/>
</dbReference>
<dbReference type="OrthoDB" id="9787061at2"/>
<evidence type="ECO:0000259" key="11">
    <source>
        <dbReference type="PROSITE" id="PS51733"/>
    </source>
</evidence>
<dbReference type="PANTHER" id="PTHR10993:SF7">
    <property type="entry name" value="LIPOYLTRANSFERASE 2, MITOCHONDRIAL-RELATED"/>
    <property type="match status" value="1"/>
</dbReference>
<reference evidence="12 13" key="1">
    <citation type="submission" date="2017-03" db="EMBL/GenBank/DDBJ databases">
        <title>Comparative genomics of honeybee gut symbionts reveal geographically distinct and subgroup specific antibiotic resistance.</title>
        <authorList>
            <person name="Ludvigsen J."/>
            <person name="Porcellato D."/>
            <person name="Labee-Lund T.M."/>
            <person name="Amdam G.V."/>
            <person name="Rudi K."/>
        </authorList>
    </citation>
    <scope>NUCLEOTIDE SEQUENCE [LARGE SCALE GENOMIC DNA]</scope>
    <source>
        <strain evidence="12 13">A-4-12</strain>
    </source>
</reference>
<dbReference type="PIRSF" id="PIRSF016262">
    <property type="entry name" value="LPLase"/>
    <property type="match status" value="1"/>
</dbReference>
<evidence type="ECO:0000256" key="8">
    <source>
        <dbReference type="PIRSR" id="PIRSR016262-1"/>
    </source>
</evidence>
<dbReference type="Gene3D" id="3.30.930.10">
    <property type="entry name" value="Bira Bifunctional Protein, Domain 2"/>
    <property type="match status" value="1"/>
</dbReference>
<evidence type="ECO:0000256" key="9">
    <source>
        <dbReference type="PIRSR" id="PIRSR016262-2"/>
    </source>
</evidence>
<comment type="similarity">
    <text evidence="6 7">Belongs to the LipB family.</text>
</comment>
<comment type="caution">
    <text evidence="12">The sequence shown here is derived from an EMBL/GenBank/DDBJ whole genome shotgun (WGS) entry which is preliminary data.</text>
</comment>
<comment type="function">
    <text evidence="5 6 7">Catalyzes the transfer of endogenously produced octanoic acid from octanoyl-acyl-carrier-protein onto the lipoyl domains of lipoate-dependent enzymes. Lipoyl-ACP can also act as a substrate although octanoyl-ACP is likely to be the physiological substrate.</text>
</comment>
<protein>
    <recommendedName>
        <fullName evidence="6 7">Octanoyltransferase</fullName>
        <ecNumber evidence="6 7">2.3.1.181</ecNumber>
    </recommendedName>
    <alternativeName>
        <fullName evidence="6">Lipoate-protein ligase B</fullName>
    </alternativeName>
    <alternativeName>
        <fullName evidence="6">Lipoyl/octanoyl transferase</fullName>
    </alternativeName>
    <alternativeName>
        <fullName evidence="6">Octanoyl-[acyl-carrier-protein]-protein N-octanoyltransferase</fullName>
    </alternativeName>
</protein>
<dbReference type="EMBL" id="NASK01000081">
    <property type="protein sequence ID" value="OTQ51165.1"/>
    <property type="molecule type" value="Genomic_DNA"/>
</dbReference>
<dbReference type="PROSITE" id="PS51733">
    <property type="entry name" value="BPL_LPL_CATALYTIC"/>
    <property type="match status" value="1"/>
</dbReference>
<evidence type="ECO:0000256" key="6">
    <source>
        <dbReference type="HAMAP-Rule" id="MF_00013"/>
    </source>
</evidence>
<dbReference type="HAMAP" id="MF_00013">
    <property type="entry name" value="LipB"/>
    <property type="match status" value="1"/>
</dbReference>
<comment type="subcellular location">
    <subcellularLocation>
        <location evidence="6">Cytoplasm</location>
    </subcellularLocation>
</comment>
<dbReference type="PANTHER" id="PTHR10993">
    <property type="entry name" value="OCTANOYLTRANSFERASE"/>
    <property type="match status" value="1"/>
</dbReference>
<dbReference type="InterPro" id="IPR000544">
    <property type="entry name" value="Octanoyltransferase"/>
</dbReference>
<evidence type="ECO:0000256" key="1">
    <source>
        <dbReference type="ARBA" id="ARBA00004821"/>
    </source>
</evidence>
<dbReference type="NCBIfam" id="TIGR00214">
    <property type="entry name" value="lipB"/>
    <property type="match status" value="1"/>
</dbReference>
<evidence type="ECO:0000313" key="13">
    <source>
        <dbReference type="Proteomes" id="UP000194968"/>
    </source>
</evidence>
<dbReference type="GO" id="GO:0033819">
    <property type="term" value="F:lipoyl(octanoyl) transferase activity"/>
    <property type="evidence" value="ECO:0007669"/>
    <property type="project" value="UniProtKB-EC"/>
</dbReference>
<name>A0A242NWJ7_9GAMM</name>
<organism evidence="12 13">
    <name type="scientific">Gilliamella apis</name>
    <dbReference type="NCBI Taxonomy" id="1970738"/>
    <lineage>
        <taxon>Bacteria</taxon>
        <taxon>Pseudomonadati</taxon>
        <taxon>Pseudomonadota</taxon>
        <taxon>Gammaproteobacteria</taxon>
        <taxon>Orbales</taxon>
        <taxon>Orbaceae</taxon>
        <taxon>Gilliamella</taxon>
    </lineage>
</organism>
<feature type="site" description="Lowers pKa of active site Cys" evidence="6 10">
    <location>
        <position position="135"/>
    </location>
</feature>
<keyword evidence="3 6" id="KW-0808">Transferase</keyword>
<feature type="binding site" evidence="6 9">
    <location>
        <begin position="151"/>
        <end position="153"/>
    </location>
    <ligand>
        <name>substrate</name>
    </ligand>
</feature>
<evidence type="ECO:0000256" key="4">
    <source>
        <dbReference type="ARBA" id="ARBA00023315"/>
    </source>
</evidence>
<feature type="domain" description="BPL/LPL catalytic" evidence="11">
    <location>
        <begin position="32"/>
        <end position="206"/>
    </location>
</feature>
<comment type="pathway">
    <text evidence="1 6 7">Protein modification; protein lipoylation via endogenous pathway; protein N(6)-(lipoyl)lysine from octanoyl-[acyl-carrier-protein]: step 1/2.</text>
</comment>
<dbReference type="NCBIfam" id="NF010922">
    <property type="entry name" value="PRK14342.1"/>
    <property type="match status" value="1"/>
</dbReference>
<evidence type="ECO:0000256" key="2">
    <source>
        <dbReference type="ARBA" id="ARBA00022490"/>
    </source>
</evidence>
<dbReference type="InterPro" id="IPR045864">
    <property type="entry name" value="aa-tRNA-synth_II/BPL/LPL"/>
</dbReference>
<evidence type="ECO:0000256" key="10">
    <source>
        <dbReference type="PIRSR" id="PIRSR016262-3"/>
    </source>
</evidence>
<evidence type="ECO:0000313" key="12">
    <source>
        <dbReference type="EMBL" id="OTQ51165.1"/>
    </source>
</evidence>
<dbReference type="Proteomes" id="UP000194968">
    <property type="component" value="Unassembled WGS sequence"/>
</dbReference>
<gene>
    <name evidence="6" type="primary">lipB</name>
    <name evidence="12" type="ORF">B6D06_03305</name>
</gene>
<dbReference type="CDD" id="cd16444">
    <property type="entry name" value="LipB"/>
    <property type="match status" value="1"/>
</dbReference>
<proteinExistence type="inferred from homology"/>